<evidence type="ECO:0000256" key="4">
    <source>
        <dbReference type="ARBA" id="ARBA00022989"/>
    </source>
</evidence>
<dbReference type="GO" id="GO:0016020">
    <property type="term" value="C:membrane"/>
    <property type="evidence" value="ECO:0007669"/>
    <property type="project" value="UniProtKB-SubCell"/>
</dbReference>
<gene>
    <name evidence="8" type="ORF">LITE_LOCUS21566</name>
</gene>
<dbReference type="Pfam" id="PF00892">
    <property type="entry name" value="EamA"/>
    <property type="match status" value="1"/>
</dbReference>
<feature type="transmembrane region" description="Helical" evidence="6">
    <location>
        <begin position="60"/>
        <end position="78"/>
    </location>
</feature>
<evidence type="ECO:0000256" key="5">
    <source>
        <dbReference type="ARBA" id="ARBA00023136"/>
    </source>
</evidence>
<reference evidence="8" key="1">
    <citation type="submission" date="2022-08" db="EMBL/GenBank/DDBJ databases">
        <authorList>
            <person name="Gutierrez-Valencia J."/>
        </authorList>
    </citation>
    <scope>NUCLEOTIDE SEQUENCE</scope>
</reference>
<keyword evidence="9" id="KW-1185">Reference proteome</keyword>
<feature type="transmembrane region" description="Helical" evidence="6">
    <location>
        <begin position="204"/>
        <end position="225"/>
    </location>
</feature>
<sequence length="266" mass="29713">MFLLSKAAFDGGFNSYIFVFYRQAFATVALAPLAFFLEWITLSLNLTGVGLRYTSANLGAASSNAVPVITFFVALLFGMETLKVKTRTGMAKLAGMVICLGGVAVLAFYKGPHFKFFCLFKHLHRQKLHHPDSTSSHRSWVKGCFLMLFSNVAFSFWLVIQAILMKSYPSKLMFTTLQCFLSSIQSLVVAVAAERNLQEWKLGWNMRLFAVAYCGVVVTGVTYYLQAWIFEKKDPVFLVVPTPLTFIFTMLCSALLCDSIAVGRYA</sequence>
<keyword evidence="3 6" id="KW-0812">Transmembrane</keyword>
<feature type="transmembrane region" description="Helical" evidence="6">
    <location>
        <begin position="140"/>
        <end position="160"/>
    </location>
</feature>
<evidence type="ECO:0000256" key="1">
    <source>
        <dbReference type="ARBA" id="ARBA00004141"/>
    </source>
</evidence>
<comment type="subcellular location">
    <subcellularLocation>
        <location evidence="1 6">Membrane</location>
        <topology evidence="1 6">Multi-pass membrane protein</topology>
    </subcellularLocation>
</comment>
<feature type="transmembrane region" description="Helical" evidence="6">
    <location>
        <begin position="237"/>
        <end position="256"/>
    </location>
</feature>
<evidence type="ECO:0000313" key="8">
    <source>
        <dbReference type="EMBL" id="CAI0428248.1"/>
    </source>
</evidence>
<keyword evidence="4 6" id="KW-1133">Transmembrane helix</keyword>
<evidence type="ECO:0000256" key="6">
    <source>
        <dbReference type="RuleBase" id="RU363077"/>
    </source>
</evidence>
<comment type="caution">
    <text evidence="8">The sequence shown here is derived from an EMBL/GenBank/DDBJ whole genome shotgun (WGS) entry which is preliminary data.</text>
</comment>
<proteinExistence type="inferred from homology"/>
<dbReference type="SUPFAM" id="SSF103481">
    <property type="entry name" value="Multidrug resistance efflux transporter EmrE"/>
    <property type="match status" value="1"/>
</dbReference>
<evidence type="ECO:0000259" key="7">
    <source>
        <dbReference type="Pfam" id="PF00892"/>
    </source>
</evidence>
<evidence type="ECO:0000256" key="3">
    <source>
        <dbReference type="ARBA" id="ARBA00022692"/>
    </source>
</evidence>
<evidence type="ECO:0000256" key="2">
    <source>
        <dbReference type="ARBA" id="ARBA00007635"/>
    </source>
</evidence>
<protein>
    <recommendedName>
        <fullName evidence="6">WAT1-related protein</fullName>
    </recommendedName>
</protein>
<accession>A0AAV0L5B2</accession>
<organism evidence="8 9">
    <name type="scientific">Linum tenue</name>
    <dbReference type="NCBI Taxonomy" id="586396"/>
    <lineage>
        <taxon>Eukaryota</taxon>
        <taxon>Viridiplantae</taxon>
        <taxon>Streptophyta</taxon>
        <taxon>Embryophyta</taxon>
        <taxon>Tracheophyta</taxon>
        <taxon>Spermatophyta</taxon>
        <taxon>Magnoliopsida</taxon>
        <taxon>eudicotyledons</taxon>
        <taxon>Gunneridae</taxon>
        <taxon>Pentapetalae</taxon>
        <taxon>rosids</taxon>
        <taxon>fabids</taxon>
        <taxon>Malpighiales</taxon>
        <taxon>Linaceae</taxon>
        <taxon>Linum</taxon>
    </lineage>
</organism>
<name>A0AAV0L5B2_9ROSI</name>
<dbReference type="GO" id="GO:0022857">
    <property type="term" value="F:transmembrane transporter activity"/>
    <property type="evidence" value="ECO:0007669"/>
    <property type="project" value="InterPro"/>
</dbReference>
<feature type="domain" description="EamA" evidence="7">
    <location>
        <begin position="142"/>
        <end position="257"/>
    </location>
</feature>
<keyword evidence="5 6" id="KW-0472">Membrane</keyword>
<feature type="transmembrane region" description="Helical" evidence="6">
    <location>
        <begin position="20"/>
        <end position="40"/>
    </location>
</feature>
<dbReference type="InterPro" id="IPR000620">
    <property type="entry name" value="EamA_dom"/>
</dbReference>
<feature type="transmembrane region" description="Helical" evidence="6">
    <location>
        <begin position="90"/>
        <end position="109"/>
    </location>
</feature>
<comment type="similarity">
    <text evidence="2 6">Belongs to the drug/metabolite transporter (DMT) superfamily. Plant drug/metabolite exporter (P-DME) (TC 2.A.7.4) family.</text>
</comment>
<evidence type="ECO:0000313" key="9">
    <source>
        <dbReference type="Proteomes" id="UP001154282"/>
    </source>
</evidence>
<dbReference type="PANTHER" id="PTHR31218">
    <property type="entry name" value="WAT1-RELATED PROTEIN"/>
    <property type="match status" value="1"/>
</dbReference>
<dbReference type="EMBL" id="CAMGYJ010000006">
    <property type="protein sequence ID" value="CAI0428248.1"/>
    <property type="molecule type" value="Genomic_DNA"/>
</dbReference>
<dbReference type="AlphaFoldDB" id="A0AAV0L5B2"/>
<dbReference type="InterPro" id="IPR030184">
    <property type="entry name" value="WAT1-related"/>
</dbReference>
<dbReference type="Proteomes" id="UP001154282">
    <property type="component" value="Unassembled WGS sequence"/>
</dbReference>
<dbReference type="InterPro" id="IPR037185">
    <property type="entry name" value="EmrE-like"/>
</dbReference>